<organism evidence="1">
    <name type="scientific">Salvia miltiorrhiza</name>
    <name type="common">Chinese sage</name>
    <dbReference type="NCBI Taxonomy" id="226208"/>
    <lineage>
        <taxon>Eukaryota</taxon>
        <taxon>Viridiplantae</taxon>
        <taxon>Streptophyta</taxon>
        <taxon>Embryophyta</taxon>
        <taxon>Tracheophyta</taxon>
        <taxon>Spermatophyta</taxon>
        <taxon>Magnoliopsida</taxon>
        <taxon>eudicotyledons</taxon>
        <taxon>Gunneridae</taxon>
        <taxon>Pentapetalae</taxon>
        <taxon>asterids</taxon>
        <taxon>lamiids</taxon>
        <taxon>Lamiales</taxon>
        <taxon>Lamiaceae</taxon>
        <taxon>Nepetoideae</taxon>
        <taxon>Mentheae</taxon>
        <taxon>Salviinae</taxon>
        <taxon>Salvia</taxon>
        <taxon>Salvia incertae sedis</taxon>
    </lineage>
</organism>
<dbReference type="GeneID" id="18126296"/>
<sequence>MVGIKGMGPTWKMLPHPSKTHLPSQQCRLEVPHISPQHTMQHTLTGLAIMLAITSVKLTGDHYELFNEALRCYIDGMASHQCVDSVSHLVTSGSPDVQETALLEYDNNLLSDDASHQSRIYKLALGTTILF</sequence>
<evidence type="ECO:0000313" key="1">
    <source>
        <dbReference type="EMBL" id="AGU16564.1"/>
    </source>
</evidence>
<name>V9P568_SALMI</name>
<keyword evidence="1" id="KW-0496">Mitochondrion</keyword>
<protein>
    <submittedName>
        <fullName evidence="1">Uncharacterized protein</fullName>
    </submittedName>
</protein>
<dbReference type="EMBL" id="KF177345">
    <property type="protein sequence ID" value="AGU16564.1"/>
    <property type="molecule type" value="Genomic_DNA"/>
</dbReference>
<dbReference type="AlphaFoldDB" id="V9P568"/>
<gene>
    <name evidence="1" type="primary">orf131</name>
    <name evidence="1" type="ORF">Salmi_Mp031</name>
</gene>
<dbReference type="RefSeq" id="YP_008992297.1">
    <property type="nucleotide sequence ID" value="NC_023209.1"/>
</dbReference>
<dbReference type="KEGG" id="smil:18126296"/>
<proteinExistence type="predicted"/>
<reference evidence="1" key="1">
    <citation type="submission" date="2013-05" db="EMBL/GenBank/DDBJ databases">
        <title>The Mitochondrial Genome of the medicinal plant Salvia miltiorrhiza.</title>
        <authorList>
            <person name="Qian J."/>
        </authorList>
    </citation>
    <scope>NUCLEOTIDE SEQUENCE</scope>
</reference>
<accession>V9P568</accession>
<geneLocation type="mitochondrion" evidence="1"/>